<feature type="transmembrane region" description="Helical" evidence="1">
    <location>
        <begin position="49"/>
        <end position="66"/>
    </location>
</feature>
<keyword evidence="1" id="KW-0472">Membrane</keyword>
<proteinExistence type="predicted"/>
<sequence length="372" mass="41418">MAILGILVINIQSISMPSIARINPATYGGFEGANYIVWLLSHVFVEQKFIVLFSMLFGAGVLLFVSSKQSKGEPALKLHYKRTFWLLVIGLAHAYLLWDGDILVTYALCSLVVVLAYNWPAERLVVAAVVLLSVPFIQQVETVMMLDHGMELGYWTTTPEELQQEIAVHQGSWSALAADRFGSNVYSQTIAVVDRAGWRYSGAMLLGMALFRWGVLSNERSSEEYIKLVAGCFTAGITITVAGVAYLHYHDWGSVAGFSWGLFNYWGSILVSISYVGVVMLFCRRWAGGRVEKALSSVGRTALSNYLLQTVVATTIFYGHGLALFGQVSRVEQMGIVLLIWVVQVVLSVLWLQRFRYGPAEWVWRSLTYGRA</sequence>
<evidence type="ECO:0000313" key="3">
    <source>
        <dbReference type="EMBL" id="MFD1570210.1"/>
    </source>
</evidence>
<dbReference type="PANTHER" id="PTHR30590:SF2">
    <property type="entry name" value="INNER MEMBRANE PROTEIN"/>
    <property type="match status" value="1"/>
</dbReference>
<keyword evidence="1" id="KW-1133">Transmembrane helix</keyword>
<feature type="transmembrane region" description="Helical" evidence="1">
    <location>
        <begin position="334"/>
        <end position="352"/>
    </location>
</feature>
<keyword evidence="1" id="KW-0812">Transmembrane</keyword>
<gene>
    <name evidence="3" type="ORF">ACFR9T_06360</name>
</gene>
<organism evidence="3 4">
    <name type="scientific">Halorubrum laminariae</name>
    <dbReference type="NCBI Taxonomy" id="1433523"/>
    <lineage>
        <taxon>Archaea</taxon>
        <taxon>Methanobacteriati</taxon>
        <taxon>Methanobacteriota</taxon>
        <taxon>Stenosarchaea group</taxon>
        <taxon>Halobacteria</taxon>
        <taxon>Halobacteriales</taxon>
        <taxon>Haloferacaceae</taxon>
        <taxon>Halorubrum</taxon>
    </lineage>
</organism>
<dbReference type="RefSeq" id="WP_321169354.1">
    <property type="nucleotide sequence ID" value="NZ_JANHDL010000004.1"/>
</dbReference>
<feature type="transmembrane region" description="Helical" evidence="1">
    <location>
        <begin position="124"/>
        <end position="146"/>
    </location>
</feature>
<accession>A0ABD6C003</accession>
<evidence type="ECO:0000256" key="1">
    <source>
        <dbReference type="SAM" id="Phobius"/>
    </source>
</evidence>
<dbReference type="Pfam" id="PF04235">
    <property type="entry name" value="DUF418"/>
    <property type="match status" value="1"/>
</dbReference>
<feature type="transmembrane region" description="Helical" evidence="1">
    <location>
        <begin position="228"/>
        <end position="249"/>
    </location>
</feature>
<feature type="transmembrane region" description="Helical" evidence="1">
    <location>
        <begin position="261"/>
        <end position="282"/>
    </location>
</feature>
<dbReference type="AlphaFoldDB" id="A0ABD6C003"/>
<dbReference type="Proteomes" id="UP001597185">
    <property type="component" value="Unassembled WGS sequence"/>
</dbReference>
<reference evidence="3 4" key="1">
    <citation type="journal article" date="2019" name="Int. J. Syst. Evol. Microbiol.">
        <title>The Global Catalogue of Microorganisms (GCM) 10K type strain sequencing project: providing services to taxonomists for standard genome sequencing and annotation.</title>
        <authorList>
            <consortium name="The Broad Institute Genomics Platform"/>
            <consortium name="The Broad Institute Genome Sequencing Center for Infectious Disease"/>
            <person name="Wu L."/>
            <person name="Ma J."/>
        </authorList>
    </citation>
    <scope>NUCLEOTIDE SEQUENCE [LARGE SCALE GENOMIC DNA]</scope>
    <source>
        <strain evidence="3 4">CGMCC 1.12689</strain>
    </source>
</reference>
<evidence type="ECO:0000259" key="2">
    <source>
        <dbReference type="Pfam" id="PF04235"/>
    </source>
</evidence>
<protein>
    <submittedName>
        <fullName evidence="3">DUF418 domain-containing protein</fullName>
    </submittedName>
</protein>
<dbReference type="InterPro" id="IPR052529">
    <property type="entry name" value="Bact_Transport_Assoc"/>
</dbReference>
<name>A0ABD6C003_9EURY</name>
<dbReference type="EMBL" id="JBHUDB010000002">
    <property type="protein sequence ID" value="MFD1570210.1"/>
    <property type="molecule type" value="Genomic_DNA"/>
</dbReference>
<keyword evidence="4" id="KW-1185">Reference proteome</keyword>
<dbReference type="InterPro" id="IPR007349">
    <property type="entry name" value="DUF418"/>
</dbReference>
<feature type="transmembrane region" description="Helical" evidence="1">
    <location>
        <begin position="78"/>
        <end position="96"/>
    </location>
</feature>
<evidence type="ECO:0000313" key="4">
    <source>
        <dbReference type="Proteomes" id="UP001597185"/>
    </source>
</evidence>
<dbReference type="PANTHER" id="PTHR30590">
    <property type="entry name" value="INNER MEMBRANE PROTEIN"/>
    <property type="match status" value="1"/>
</dbReference>
<feature type="domain" description="DUF418" evidence="2">
    <location>
        <begin position="210"/>
        <end position="370"/>
    </location>
</feature>
<feature type="transmembrane region" description="Helical" evidence="1">
    <location>
        <begin position="102"/>
        <end position="119"/>
    </location>
</feature>
<comment type="caution">
    <text evidence="3">The sequence shown here is derived from an EMBL/GenBank/DDBJ whole genome shotgun (WGS) entry which is preliminary data.</text>
</comment>
<feature type="transmembrane region" description="Helical" evidence="1">
    <location>
        <begin position="303"/>
        <end position="328"/>
    </location>
</feature>
<feature type="transmembrane region" description="Helical" evidence="1">
    <location>
        <begin position="197"/>
        <end position="216"/>
    </location>
</feature>